<dbReference type="Proteomes" id="UP001634394">
    <property type="component" value="Unassembled WGS sequence"/>
</dbReference>
<dbReference type="Gene3D" id="1.20.1070.10">
    <property type="entry name" value="Rhodopsin 7-helix transmembrane proteins"/>
    <property type="match status" value="1"/>
</dbReference>
<keyword evidence="6 11" id="KW-0472">Membrane</keyword>
<feature type="transmembrane region" description="Helical" evidence="11">
    <location>
        <begin position="180"/>
        <end position="203"/>
    </location>
</feature>
<reference evidence="13 14" key="1">
    <citation type="submission" date="2024-11" db="EMBL/GenBank/DDBJ databases">
        <title>Chromosome-level genome assembly of the freshwater bivalve Anodonta woodiana.</title>
        <authorList>
            <person name="Chen X."/>
        </authorList>
    </citation>
    <scope>NUCLEOTIDE SEQUENCE [LARGE SCALE GENOMIC DNA]</scope>
    <source>
        <strain evidence="13">MN2024</strain>
        <tissue evidence="13">Gills</tissue>
    </source>
</reference>
<keyword evidence="4 11" id="KW-1133">Transmembrane helix</keyword>
<evidence type="ECO:0000256" key="1">
    <source>
        <dbReference type="ARBA" id="ARBA00004651"/>
    </source>
</evidence>
<sequence>MLDLNMTGMDFAPEIMSAAIWTQIITEGTLFLPTVFGNSLILLCLLKFKSLRVNPMHKLIGFLAVSDLFVGLCVVPIDFINIFTYHLHQSKWFCLVATTLPLTSMGISATTVTLISVERFLAIKFPLKHRFYYSGRKLCVIVPAAWAANIACDFIPIFGWNRYETDQPACLPTLIWRKEYQWFIIVFVTILLTLNFSLIMWAAQTAKRHTTNLQLGHGITVHRKKRRSNDLAK</sequence>
<comment type="similarity">
    <text evidence="10">Belongs to the G-protein coupled receptor 1 family.</text>
</comment>
<dbReference type="InterPro" id="IPR017452">
    <property type="entry name" value="GPCR_Rhodpsn_7TM"/>
</dbReference>
<dbReference type="EMBL" id="JBJQND010000009">
    <property type="protein sequence ID" value="KAL3866178.1"/>
    <property type="molecule type" value="Genomic_DNA"/>
</dbReference>
<evidence type="ECO:0000256" key="7">
    <source>
        <dbReference type="ARBA" id="ARBA00023170"/>
    </source>
</evidence>
<evidence type="ECO:0000256" key="5">
    <source>
        <dbReference type="ARBA" id="ARBA00023040"/>
    </source>
</evidence>
<dbReference type="PANTHER" id="PTHR24246">
    <property type="entry name" value="OLFACTORY RECEPTOR AND ADENOSINE RECEPTOR"/>
    <property type="match status" value="1"/>
</dbReference>
<evidence type="ECO:0000256" key="11">
    <source>
        <dbReference type="SAM" id="Phobius"/>
    </source>
</evidence>
<comment type="caution">
    <text evidence="13">The sequence shown here is derived from an EMBL/GenBank/DDBJ whole genome shotgun (WGS) entry which is preliminary data.</text>
</comment>
<evidence type="ECO:0000256" key="3">
    <source>
        <dbReference type="ARBA" id="ARBA00022692"/>
    </source>
</evidence>
<evidence type="ECO:0000256" key="10">
    <source>
        <dbReference type="RuleBase" id="RU000688"/>
    </source>
</evidence>
<keyword evidence="7 10" id="KW-0675">Receptor</keyword>
<feature type="domain" description="G-protein coupled receptors family 1 profile" evidence="12">
    <location>
        <begin position="37"/>
        <end position="233"/>
    </location>
</feature>
<accession>A0ABD3VYV5</accession>
<evidence type="ECO:0000256" key="6">
    <source>
        <dbReference type="ARBA" id="ARBA00023136"/>
    </source>
</evidence>
<dbReference type="PROSITE" id="PS50262">
    <property type="entry name" value="G_PROTEIN_RECEP_F1_2"/>
    <property type="match status" value="1"/>
</dbReference>
<evidence type="ECO:0000256" key="2">
    <source>
        <dbReference type="ARBA" id="ARBA00022475"/>
    </source>
</evidence>
<keyword evidence="2" id="KW-1003">Cell membrane</keyword>
<organism evidence="13 14">
    <name type="scientific">Sinanodonta woodiana</name>
    <name type="common">Chinese pond mussel</name>
    <name type="synonym">Anodonta woodiana</name>
    <dbReference type="NCBI Taxonomy" id="1069815"/>
    <lineage>
        <taxon>Eukaryota</taxon>
        <taxon>Metazoa</taxon>
        <taxon>Spiralia</taxon>
        <taxon>Lophotrochozoa</taxon>
        <taxon>Mollusca</taxon>
        <taxon>Bivalvia</taxon>
        <taxon>Autobranchia</taxon>
        <taxon>Heteroconchia</taxon>
        <taxon>Palaeoheterodonta</taxon>
        <taxon>Unionida</taxon>
        <taxon>Unionoidea</taxon>
        <taxon>Unionidae</taxon>
        <taxon>Unioninae</taxon>
        <taxon>Sinanodonta</taxon>
    </lineage>
</organism>
<dbReference type="Pfam" id="PF00001">
    <property type="entry name" value="7tm_1"/>
    <property type="match status" value="1"/>
</dbReference>
<dbReference type="PRINTS" id="PR00237">
    <property type="entry name" value="GPCRRHODOPSN"/>
</dbReference>
<evidence type="ECO:0000256" key="9">
    <source>
        <dbReference type="ARBA" id="ARBA00023224"/>
    </source>
</evidence>
<dbReference type="SUPFAM" id="SSF81321">
    <property type="entry name" value="Family A G protein-coupled receptor-like"/>
    <property type="match status" value="1"/>
</dbReference>
<feature type="transmembrane region" description="Helical" evidence="11">
    <location>
        <begin position="138"/>
        <end position="160"/>
    </location>
</feature>
<feature type="non-terminal residue" evidence="13">
    <location>
        <position position="233"/>
    </location>
</feature>
<evidence type="ECO:0000313" key="13">
    <source>
        <dbReference type="EMBL" id="KAL3866178.1"/>
    </source>
</evidence>
<dbReference type="GO" id="GO:0004930">
    <property type="term" value="F:G protein-coupled receptor activity"/>
    <property type="evidence" value="ECO:0007669"/>
    <property type="project" value="UniProtKB-KW"/>
</dbReference>
<gene>
    <name evidence="13" type="ORF">ACJMK2_043506</name>
</gene>
<comment type="subcellular location">
    <subcellularLocation>
        <location evidence="1">Cell membrane</location>
        <topology evidence="1">Multi-pass membrane protein</topology>
    </subcellularLocation>
</comment>
<dbReference type="AlphaFoldDB" id="A0ABD3VYV5"/>
<feature type="transmembrane region" description="Helical" evidence="11">
    <location>
        <begin position="60"/>
        <end position="83"/>
    </location>
</feature>
<proteinExistence type="inferred from homology"/>
<feature type="transmembrane region" description="Helical" evidence="11">
    <location>
        <begin position="20"/>
        <end position="48"/>
    </location>
</feature>
<evidence type="ECO:0000256" key="8">
    <source>
        <dbReference type="ARBA" id="ARBA00023180"/>
    </source>
</evidence>
<protein>
    <recommendedName>
        <fullName evidence="12">G-protein coupled receptors family 1 profile domain-containing protein</fullName>
    </recommendedName>
</protein>
<evidence type="ECO:0000256" key="4">
    <source>
        <dbReference type="ARBA" id="ARBA00022989"/>
    </source>
</evidence>
<dbReference type="PANTHER" id="PTHR24246:SF27">
    <property type="entry name" value="ADENOSINE RECEPTOR, ISOFORM A"/>
    <property type="match status" value="1"/>
</dbReference>
<dbReference type="InterPro" id="IPR000276">
    <property type="entry name" value="GPCR_Rhodpsn"/>
</dbReference>
<keyword evidence="3 10" id="KW-0812">Transmembrane</keyword>
<feature type="transmembrane region" description="Helical" evidence="11">
    <location>
        <begin position="95"/>
        <end position="117"/>
    </location>
</feature>
<evidence type="ECO:0000259" key="12">
    <source>
        <dbReference type="PROSITE" id="PS50262"/>
    </source>
</evidence>
<keyword evidence="9 10" id="KW-0807">Transducer</keyword>
<name>A0ABD3VYV5_SINWO</name>
<dbReference type="CDD" id="cd00637">
    <property type="entry name" value="7tm_classA_rhodopsin-like"/>
    <property type="match status" value="1"/>
</dbReference>
<dbReference type="GO" id="GO:0005886">
    <property type="term" value="C:plasma membrane"/>
    <property type="evidence" value="ECO:0007669"/>
    <property type="project" value="UniProtKB-SubCell"/>
</dbReference>
<keyword evidence="8" id="KW-0325">Glycoprotein</keyword>
<keyword evidence="5 10" id="KW-0297">G-protein coupled receptor</keyword>
<keyword evidence="14" id="KW-1185">Reference proteome</keyword>
<dbReference type="PROSITE" id="PS00237">
    <property type="entry name" value="G_PROTEIN_RECEP_F1_1"/>
    <property type="match status" value="1"/>
</dbReference>
<evidence type="ECO:0000313" key="14">
    <source>
        <dbReference type="Proteomes" id="UP001634394"/>
    </source>
</evidence>